<dbReference type="InterPro" id="IPR052726">
    <property type="entry name" value="Phage_Baseplate_Hub"/>
</dbReference>
<evidence type="ECO:0000313" key="1">
    <source>
        <dbReference type="EMBL" id="RJF92998.1"/>
    </source>
</evidence>
<name>A0A418WP31_9SPHN</name>
<dbReference type="AlphaFoldDB" id="A0A418WP31"/>
<dbReference type="Gene3D" id="3.30.1920.10">
    <property type="entry name" value="Baseplate protein-like domains - 2 layer sandwich fold"/>
    <property type="match status" value="1"/>
</dbReference>
<dbReference type="RefSeq" id="WP_119759278.1">
    <property type="nucleotide sequence ID" value="NZ_QYUM01000002.1"/>
</dbReference>
<protein>
    <submittedName>
        <fullName evidence="1">Phage late control D family protein</fullName>
    </submittedName>
</protein>
<dbReference type="PANTHER" id="PTHR35862:SF1">
    <property type="entry name" value="FELS-2 PROPHAGE PROTEIN"/>
    <property type="match status" value="1"/>
</dbReference>
<dbReference type="Gene3D" id="2.30.300.10">
    <property type="entry name" value="Baseplate protein-like domain - beta roll fold"/>
    <property type="match status" value="1"/>
</dbReference>
<keyword evidence="2" id="KW-1185">Reference proteome</keyword>
<reference evidence="1 2" key="1">
    <citation type="submission" date="2018-09" db="EMBL/GenBank/DDBJ databases">
        <authorList>
            <person name="Zhu H."/>
        </authorList>
    </citation>
    <scope>NUCLEOTIDE SEQUENCE [LARGE SCALE GENOMIC DNA]</scope>
    <source>
        <strain evidence="1 2">K2R01-6</strain>
    </source>
</reference>
<proteinExistence type="predicted"/>
<dbReference type="Gene3D" id="3.55.50.10">
    <property type="entry name" value="Baseplate protein-like domains"/>
    <property type="match status" value="1"/>
</dbReference>
<dbReference type="PANTHER" id="PTHR35862">
    <property type="entry name" value="FELS-2 PROPHAGE PROTEIN"/>
    <property type="match status" value="1"/>
</dbReference>
<dbReference type="SUPFAM" id="SSF69279">
    <property type="entry name" value="Phage tail proteins"/>
    <property type="match status" value="1"/>
</dbReference>
<accession>A0A418WP31</accession>
<evidence type="ECO:0000313" key="2">
    <source>
        <dbReference type="Proteomes" id="UP000286100"/>
    </source>
</evidence>
<dbReference type="Pfam" id="PF05954">
    <property type="entry name" value="Phage_GPD"/>
    <property type="match status" value="1"/>
</dbReference>
<dbReference type="EMBL" id="QYUM01000002">
    <property type="protein sequence ID" value="RJF92998.1"/>
    <property type="molecule type" value="Genomic_DNA"/>
</dbReference>
<dbReference type="Proteomes" id="UP000286100">
    <property type="component" value="Unassembled WGS sequence"/>
</dbReference>
<dbReference type="OrthoDB" id="4070623at2"/>
<organism evidence="1 2">
    <name type="scientific">Sphingomonas cavernae</name>
    <dbReference type="NCBI Taxonomy" id="2320861"/>
    <lineage>
        <taxon>Bacteria</taxon>
        <taxon>Pseudomonadati</taxon>
        <taxon>Pseudomonadota</taxon>
        <taxon>Alphaproteobacteria</taxon>
        <taxon>Sphingomonadales</taxon>
        <taxon>Sphingomonadaceae</taxon>
        <taxon>Sphingomonas</taxon>
    </lineage>
</organism>
<comment type="caution">
    <text evidence="1">The sequence shown here is derived from an EMBL/GenBank/DDBJ whole genome shotgun (WGS) entry which is preliminary data.</text>
</comment>
<gene>
    <name evidence="1" type="ORF">D3876_01010</name>
</gene>
<dbReference type="InterPro" id="IPR023399">
    <property type="entry name" value="Baseplate-like_2-layer_sand"/>
</dbReference>
<sequence length="335" mass="36606">MSDQASNVPRARITLDGKDLSPLIDPRLVSLRLQEKRGDEADQLDIVLSDTDGKLALPSPGAVLRLELGWERGDNVSVGLIDKGSFKVDAIGHSGPPDAVTIRARSADFTSKIRGRRDQSWRGKSLGQIIRDVAGRNGLKAHIDQALGGKVLKILTQSRESDIALLKRLGKEHDAVATVKDGKLIFAQIGKGTTASGASIPRLTIRRRDGDKHSYDIEKRDEYTGVTAKWRDAKGAKRNKVTVGGDDNAKALKRVYPSEAEARRAAQAERGRIQRATAKMTLTLAYGRADLYPERKAKVQGFKADIDGTDWLITEVTHEMSKRGLTSQLQLETAA</sequence>